<evidence type="ECO:0000256" key="9">
    <source>
        <dbReference type="RuleBase" id="RU003346"/>
    </source>
</evidence>
<dbReference type="GO" id="GO:0005351">
    <property type="term" value="F:carbohydrate:proton symporter activity"/>
    <property type="evidence" value="ECO:0007669"/>
    <property type="project" value="TreeGrafter"/>
</dbReference>
<dbReference type="PROSITE" id="PS00216">
    <property type="entry name" value="SUGAR_TRANSPORT_1"/>
    <property type="match status" value="2"/>
</dbReference>
<protein>
    <submittedName>
        <fullName evidence="12">MFS transporter</fullName>
    </submittedName>
</protein>
<evidence type="ECO:0000256" key="6">
    <source>
        <dbReference type="ARBA" id="ARBA00022692"/>
    </source>
</evidence>
<feature type="transmembrane region" description="Helical" evidence="10">
    <location>
        <begin position="315"/>
        <end position="335"/>
    </location>
</feature>
<feature type="domain" description="Major facilitator superfamily (MFS) profile" evidence="11">
    <location>
        <begin position="8"/>
        <end position="433"/>
    </location>
</feature>
<reference evidence="12 13" key="1">
    <citation type="submission" date="2018-09" db="EMBL/GenBank/DDBJ databases">
        <title>Arachidicoccus sp. nov., a bacterium isolated from soil.</title>
        <authorList>
            <person name="Weon H.-Y."/>
            <person name="Kwon S.-W."/>
            <person name="Lee S.A."/>
        </authorList>
    </citation>
    <scope>NUCLEOTIDE SEQUENCE [LARGE SCALE GENOMIC DNA]</scope>
    <source>
        <strain evidence="12 13">KIS59-12</strain>
    </source>
</reference>
<evidence type="ECO:0000313" key="13">
    <source>
        <dbReference type="Proteomes" id="UP000266118"/>
    </source>
</evidence>
<keyword evidence="3 9" id="KW-0813">Transport</keyword>
<feature type="transmembrane region" description="Helical" evidence="10">
    <location>
        <begin position="74"/>
        <end position="93"/>
    </location>
</feature>
<evidence type="ECO:0000313" key="12">
    <source>
        <dbReference type="EMBL" id="AYD47723.1"/>
    </source>
</evidence>
<dbReference type="PROSITE" id="PS00217">
    <property type="entry name" value="SUGAR_TRANSPORT_2"/>
    <property type="match status" value="1"/>
</dbReference>
<evidence type="ECO:0000256" key="3">
    <source>
        <dbReference type="ARBA" id="ARBA00022448"/>
    </source>
</evidence>
<dbReference type="GO" id="GO:0005886">
    <property type="term" value="C:plasma membrane"/>
    <property type="evidence" value="ECO:0007669"/>
    <property type="project" value="UniProtKB-SubCell"/>
</dbReference>
<dbReference type="EMBL" id="CP032489">
    <property type="protein sequence ID" value="AYD47723.1"/>
    <property type="molecule type" value="Genomic_DNA"/>
</dbReference>
<dbReference type="InterPro" id="IPR050360">
    <property type="entry name" value="MFS_Sugar_Transporters"/>
</dbReference>
<sequence length="448" mass="49243">MKKYTILISGVAALGGLLFGFDTAVIAGAISGLKDYFALNNGDIGLVVAAASIGCIPGAFFSGRLADKYGRKKMMLLTAVLYVITSIGSGIAGSFAQLVIYRFVGGVAIGMASTLAPIYISEVAPASFRGRLGMMQQLAIVLGILIAFISNYALANTGFAFITAHNQWRFMLAAALIPSLIFFFLLALVPESPRWLILNDKLVQAKKVFTRIYEDEAAEKEVNIVKADIQKSSTKFRFRDIFSKKYKRVVLIGIVFAAIAQLTGINIIFYYAPLIFEKTHVGGSVLFQTVLTGIVNLIFTLIAFALIDRVGRKKLLLWGSTIMGFCMFIIGFLFYENRLGNYFVLITVFVYIAAFASTWGAVLWVYVAEIFPNRIRGHATSFAIFGNWSANAIVSYTFPIMLAGIGAPATFFSYGIINLAMILFVSKYIFETKGVPLERIEERYQNVS</sequence>
<dbReference type="Pfam" id="PF00083">
    <property type="entry name" value="Sugar_tr"/>
    <property type="match status" value="1"/>
</dbReference>
<evidence type="ECO:0000256" key="8">
    <source>
        <dbReference type="ARBA" id="ARBA00023136"/>
    </source>
</evidence>
<feature type="transmembrane region" description="Helical" evidence="10">
    <location>
        <begin position="379"/>
        <end position="405"/>
    </location>
</feature>
<comment type="similarity">
    <text evidence="2 9">Belongs to the major facilitator superfamily. Sugar transporter (TC 2.A.1.1) family.</text>
</comment>
<accession>A0A386HPN7</accession>
<comment type="subcellular location">
    <subcellularLocation>
        <location evidence="1">Cell membrane</location>
        <topology evidence="1">Multi-pass membrane protein</topology>
    </subcellularLocation>
</comment>
<feature type="transmembrane region" description="Helical" evidence="10">
    <location>
        <begin position="411"/>
        <end position="430"/>
    </location>
</feature>
<dbReference type="Proteomes" id="UP000266118">
    <property type="component" value="Chromosome"/>
</dbReference>
<dbReference type="PRINTS" id="PR00171">
    <property type="entry name" value="SUGRTRNSPORT"/>
</dbReference>
<organism evidence="12 13">
    <name type="scientific">Arachidicoccus soli</name>
    <dbReference type="NCBI Taxonomy" id="2341117"/>
    <lineage>
        <taxon>Bacteria</taxon>
        <taxon>Pseudomonadati</taxon>
        <taxon>Bacteroidota</taxon>
        <taxon>Chitinophagia</taxon>
        <taxon>Chitinophagales</taxon>
        <taxon>Chitinophagaceae</taxon>
        <taxon>Arachidicoccus</taxon>
    </lineage>
</organism>
<dbReference type="InterPro" id="IPR005829">
    <property type="entry name" value="Sugar_transporter_CS"/>
</dbReference>
<dbReference type="KEGG" id="ark:D6B99_09010"/>
<dbReference type="PANTHER" id="PTHR48022">
    <property type="entry name" value="PLASTIDIC GLUCOSE TRANSPORTER 4"/>
    <property type="match status" value="1"/>
</dbReference>
<dbReference type="InterPro" id="IPR005828">
    <property type="entry name" value="MFS_sugar_transport-like"/>
</dbReference>
<dbReference type="FunFam" id="1.20.1250.20:FF:000122">
    <property type="entry name" value="D-xylose transporter XylE"/>
    <property type="match status" value="1"/>
</dbReference>
<dbReference type="AlphaFoldDB" id="A0A386HPN7"/>
<feature type="transmembrane region" description="Helical" evidence="10">
    <location>
        <begin position="99"/>
        <end position="120"/>
    </location>
</feature>
<keyword evidence="5" id="KW-0762">Sugar transport</keyword>
<proteinExistence type="inferred from homology"/>
<evidence type="ECO:0000256" key="5">
    <source>
        <dbReference type="ARBA" id="ARBA00022597"/>
    </source>
</evidence>
<evidence type="ECO:0000256" key="7">
    <source>
        <dbReference type="ARBA" id="ARBA00022989"/>
    </source>
</evidence>
<name>A0A386HPN7_9BACT</name>
<dbReference type="NCBIfam" id="TIGR00879">
    <property type="entry name" value="SP"/>
    <property type="match status" value="1"/>
</dbReference>
<keyword evidence="13" id="KW-1185">Reference proteome</keyword>
<dbReference type="RefSeq" id="WP_119987227.1">
    <property type="nucleotide sequence ID" value="NZ_CP032489.1"/>
</dbReference>
<dbReference type="OrthoDB" id="9783823at2"/>
<evidence type="ECO:0000256" key="10">
    <source>
        <dbReference type="SAM" id="Phobius"/>
    </source>
</evidence>
<evidence type="ECO:0000256" key="2">
    <source>
        <dbReference type="ARBA" id="ARBA00010992"/>
    </source>
</evidence>
<feature type="transmembrane region" description="Helical" evidence="10">
    <location>
        <begin position="341"/>
        <end position="367"/>
    </location>
</feature>
<keyword evidence="8 10" id="KW-0472">Membrane</keyword>
<feature type="transmembrane region" description="Helical" evidence="10">
    <location>
        <begin position="168"/>
        <end position="189"/>
    </location>
</feature>
<feature type="transmembrane region" description="Helical" evidence="10">
    <location>
        <begin position="140"/>
        <end position="162"/>
    </location>
</feature>
<dbReference type="SUPFAM" id="SSF103473">
    <property type="entry name" value="MFS general substrate transporter"/>
    <property type="match status" value="1"/>
</dbReference>
<feature type="transmembrane region" description="Helical" evidence="10">
    <location>
        <begin position="43"/>
        <end position="62"/>
    </location>
</feature>
<dbReference type="InterPro" id="IPR020846">
    <property type="entry name" value="MFS_dom"/>
</dbReference>
<keyword evidence="7 10" id="KW-1133">Transmembrane helix</keyword>
<evidence type="ECO:0000256" key="1">
    <source>
        <dbReference type="ARBA" id="ARBA00004651"/>
    </source>
</evidence>
<keyword evidence="4" id="KW-1003">Cell membrane</keyword>
<dbReference type="Gene3D" id="1.20.1250.20">
    <property type="entry name" value="MFS general substrate transporter like domains"/>
    <property type="match status" value="1"/>
</dbReference>
<gene>
    <name evidence="12" type="ORF">D6B99_09010</name>
</gene>
<evidence type="ECO:0000256" key="4">
    <source>
        <dbReference type="ARBA" id="ARBA00022475"/>
    </source>
</evidence>
<dbReference type="PANTHER" id="PTHR48022:SF2">
    <property type="entry name" value="PLASTIDIC GLUCOSE TRANSPORTER 4"/>
    <property type="match status" value="1"/>
</dbReference>
<evidence type="ECO:0000259" key="11">
    <source>
        <dbReference type="PROSITE" id="PS50850"/>
    </source>
</evidence>
<keyword evidence="6 10" id="KW-0812">Transmembrane</keyword>
<dbReference type="InterPro" id="IPR036259">
    <property type="entry name" value="MFS_trans_sf"/>
</dbReference>
<dbReference type="PROSITE" id="PS50850">
    <property type="entry name" value="MFS"/>
    <property type="match status" value="1"/>
</dbReference>
<dbReference type="InterPro" id="IPR003663">
    <property type="entry name" value="Sugar/inositol_transpt"/>
</dbReference>
<feature type="transmembrane region" description="Helical" evidence="10">
    <location>
        <begin position="249"/>
        <end position="273"/>
    </location>
</feature>
<feature type="transmembrane region" description="Helical" evidence="10">
    <location>
        <begin position="285"/>
        <end position="308"/>
    </location>
</feature>